<dbReference type="PANTHER" id="PTHR12147">
    <property type="entry name" value="METALLOPEPTIDASE M28 FAMILY MEMBER"/>
    <property type="match status" value="1"/>
</dbReference>
<sequence length="485" mass="50777">MAAVVLVVVAALSASVVMLSNRATPGDSGTGSTRIELGHVGEHVAALQSFADHNDGHRAAGSRGYDQSISYFETLLAKVGYRVTRQRFGFLYTQALEYDLTVGGGTHHRINVVGYSPSTPAGGTTAELAPVTGTEAKRQGCTAESYADAVARGRIALVLNGGCTLDQKQAVAAGAGATAVIVINDRPGELYGWLWEPETAEIPIGGVSPETGQALLGVAERHLKVTMVLRSLTEQRSTENLLAESTSGDPGRTVVSGAHLDSVPTGPGINDNGIAAAVLLEAALRQATAPIPPRNRLVFAFWSAEEFGMVGAKHYVQALSPQERANIGLYLNLEMIGGPNRGLFVLDSNTPCRSAEGDHALALAPGRGAPPGSVAIRDRFLGAFRATGTEPGTWCLDGRSDYAPFAEAGIPMGGLFGGSFEGKTAEEAARWGGLAGESYDRCYHLPCDNADSYDPAKVSAHADAFLRVFEHYSNAERPTVSGGGR</sequence>
<feature type="signal peptide" evidence="1">
    <location>
        <begin position="1"/>
        <end position="19"/>
    </location>
</feature>
<dbReference type="Proteomes" id="UP000584374">
    <property type="component" value="Unassembled WGS sequence"/>
</dbReference>
<keyword evidence="5" id="KW-1185">Reference proteome</keyword>
<dbReference type="SUPFAM" id="SSF53187">
    <property type="entry name" value="Zn-dependent exopeptidases"/>
    <property type="match status" value="1"/>
</dbReference>
<dbReference type="AlphaFoldDB" id="A0A840Q7C7"/>
<dbReference type="InterPro" id="IPR007484">
    <property type="entry name" value="Peptidase_M28"/>
</dbReference>
<feature type="chain" id="PRO_5039115026" evidence="1">
    <location>
        <begin position="20"/>
        <end position="485"/>
    </location>
</feature>
<dbReference type="GO" id="GO:0008235">
    <property type="term" value="F:metalloexopeptidase activity"/>
    <property type="evidence" value="ECO:0007669"/>
    <property type="project" value="InterPro"/>
</dbReference>
<evidence type="ECO:0000259" key="2">
    <source>
        <dbReference type="Pfam" id="PF02225"/>
    </source>
</evidence>
<protein>
    <submittedName>
        <fullName evidence="4">Uncharacterized protein</fullName>
    </submittedName>
</protein>
<dbReference type="RefSeq" id="WP_184730167.1">
    <property type="nucleotide sequence ID" value="NZ_JACHIW010000002.1"/>
</dbReference>
<accession>A0A840Q7C7</accession>
<keyword evidence="1" id="KW-0732">Signal</keyword>
<organism evidence="4 5">
    <name type="scientific">Saccharopolyspora phatthalungensis</name>
    <dbReference type="NCBI Taxonomy" id="664693"/>
    <lineage>
        <taxon>Bacteria</taxon>
        <taxon>Bacillati</taxon>
        <taxon>Actinomycetota</taxon>
        <taxon>Actinomycetes</taxon>
        <taxon>Pseudonocardiales</taxon>
        <taxon>Pseudonocardiaceae</taxon>
        <taxon>Saccharopolyspora</taxon>
    </lineage>
</organism>
<dbReference type="Pfam" id="PF04389">
    <property type="entry name" value="Peptidase_M28"/>
    <property type="match status" value="1"/>
</dbReference>
<feature type="domain" description="Peptidase M28" evidence="3">
    <location>
        <begin position="240"/>
        <end position="467"/>
    </location>
</feature>
<dbReference type="Gene3D" id="3.40.630.10">
    <property type="entry name" value="Zn peptidases"/>
    <property type="match status" value="1"/>
</dbReference>
<proteinExistence type="predicted"/>
<evidence type="ECO:0000313" key="4">
    <source>
        <dbReference type="EMBL" id="MBB5158412.1"/>
    </source>
</evidence>
<evidence type="ECO:0000313" key="5">
    <source>
        <dbReference type="Proteomes" id="UP000584374"/>
    </source>
</evidence>
<dbReference type="InterPro" id="IPR003137">
    <property type="entry name" value="PA_domain"/>
</dbReference>
<reference evidence="4 5" key="1">
    <citation type="submission" date="2020-08" db="EMBL/GenBank/DDBJ databases">
        <title>Sequencing the genomes of 1000 actinobacteria strains.</title>
        <authorList>
            <person name="Klenk H.-P."/>
        </authorList>
    </citation>
    <scope>NUCLEOTIDE SEQUENCE [LARGE SCALE GENOMIC DNA]</scope>
    <source>
        <strain evidence="4 5">DSM 45584</strain>
    </source>
</reference>
<name>A0A840Q7C7_9PSEU</name>
<feature type="domain" description="PA" evidence="2">
    <location>
        <begin position="125"/>
        <end position="215"/>
    </location>
</feature>
<gene>
    <name evidence="4" type="ORF">BJ970_006011</name>
</gene>
<evidence type="ECO:0000259" key="3">
    <source>
        <dbReference type="Pfam" id="PF04389"/>
    </source>
</evidence>
<dbReference type="Gene3D" id="3.50.30.30">
    <property type="match status" value="1"/>
</dbReference>
<dbReference type="EMBL" id="JACHIW010000002">
    <property type="protein sequence ID" value="MBB5158412.1"/>
    <property type="molecule type" value="Genomic_DNA"/>
</dbReference>
<dbReference type="Pfam" id="PF02225">
    <property type="entry name" value="PA"/>
    <property type="match status" value="1"/>
</dbReference>
<dbReference type="InterPro" id="IPR046450">
    <property type="entry name" value="PA_dom_sf"/>
</dbReference>
<dbReference type="InterPro" id="IPR045175">
    <property type="entry name" value="M28_fam"/>
</dbReference>
<dbReference type="GO" id="GO:0006508">
    <property type="term" value="P:proteolysis"/>
    <property type="evidence" value="ECO:0007669"/>
    <property type="project" value="InterPro"/>
</dbReference>
<evidence type="ECO:0000256" key="1">
    <source>
        <dbReference type="SAM" id="SignalP"/>
    </source>
</evidence>
<dbReference type="PANTHER" id="PTHR12147:SF26">
    <property type="entry name" value="PEPTIDASE M28 DOMAIN-CONTAINING PROTEIN"/>
    <property type="match status" value="1"/>
</dbReference>
<comment type="caution">
    <text evidence="4">The sequence shown here is derived from an EMBL/GenBank/DDBJ whole genome shotgun (WGS) entry which is preliminary data.</text>
</comment>
<dbReference type="SUPFAM" id="SSF52025">
    <property type="entry name" value="PA domain"/>
    <property type="match status" value="1"/>
</dbReference>